<dbReference type="AlphaFoldDB" id="T1JYA9"/>
<dbReference type="InterPro" id="IPR011333">
    <property type="entry name" value="SKP1/BTB/POZ_sf"/>
</dbReference>
<feature type="domain" description="BACK" evidence="3">
    <location>
        <begin position="116"/>
        <end position="209"/>
    </location>
</feature>
<dbReference type="Gene3D" id="3.30.710.10">
    <property type="entry name" value="Potassium Channel Kv1.1, Chain A"/>
    <property type="match status" value="1"/>
</dbReference>
<protein>
    <recommendedName>
        <fullName evidence="3">BACK domain-containing protein</fullName>
    </recommendedName>
</protein>
<dbReference type="SMART" id="SM00875">
    <property type="entry name" value="BACK"/>
    <property type="match status" value="1"/>
</dbReference>
<dbReference type="STRING" id="32264.T1JYA9"/>
<dbReference type="HOGENOM" id="CLU_020442_0_0_1"/>
<dbReference type="PANTHER" id="PTHR24412:SF489">
    <property type="entry name" value="RING FINGER DOMAIN AND KELCH REPEAT-CONTAINING PROTEIN DDB_G0271372"/>
    <property type="match status" value="1"/>
</dbReference>
<dbReference type="InterPro" id="IPR011705">
    <property type="entry name" value="BACK"/>
</dbReference>
<evidence type="ECO:0000313" key="4">
    <source>
        <dbReference type="EnsemblMetazoa" id="tetur02g15031.1"/>
    </source>
</evidence>
<reference evidence="5" key="1">
    <citation type="submission" date="2011-08" db="EMBL/GenBank/DDBJ databases">
        <authorList>
            <person name="Rombauts S."/>
        </authorList>
    </citation>
    <scope>NUCLEOTIDE SEQUENCE</scope>
    <source>
        <strain evidence="5">London</strain>
    </source>
</reference>
<sequence length="526" mass="61593">MDLLETDELLKIVNQSTEYQISKKLIREVPYFGKLLSHECLESKESKVELDFDEQAVKLFLNWIEFDHVLIEMKNVINLCTMIDYFGMDNNLINDYTTYFHDNFSTTHLPAVIPQVTPTSKLINSGALDAFICRHFLKIAGTKVWLNYSVETIEYICNKDLVIHSEMQVFNAIMKWGNFKPYSRKEHLETLLKLVRWCHLDDKDLDEIKENDFIKSANVEPIFCTPIQCDGECSFNRINQYYFVLIEELDGTDLQIKVLDRSFMSFIKRVIQLDESLPLHLLHNETVSDIIFDSGRKMIRVDWNQNKYRLLDLNDYKSHYHKINKGILEKTDYSLDTYCTFADKYTFEGSLLEFNEKFILVAENLISREPALGEFSNCYSINLFCWTAPADSRIETFFRSSDMNYLTTILNNKIYIMKDRCELIQFNIESQEMKKFRRKGTSDLSDLILTSMPVHDDKVILIDKSTKVVECFNVNDEEWTPFGLMSNICTSTGDQRKSNKLLTFTSASLPINTIRSCIKRERKSME</sequence>
<dbReference type="Gene3D" id="1.25.40.420">
    <property type="match status" value="1"/>
</dbReference>
<dbReference type="Pfam" id="PF07707">
    <property type="entry name" value="BACK"/>
    <property type="match status" value="1"/>
</dbReference>
<keyword evidence="5" id="KW-1185">Reference proteome</keyword>
<evidence type="ECO:0000313" key="5">
    <source>
        <dbReference type="Proteomes" id="UP000015104"/>
    </source>
</evidence>
<dbReference type="EMBL" id="CAEY01000829">
    <property type="status" value="NOT_ANNOTATED_CDS"/>
    <property type="molecule type" value="Genomic_DNA"/>
</dbReference>
<keyword evidence="1" id="KW-0880">Kelch repeat</keyword>
<dbReference type="CDD" id="cd18186">
    <property type="entry name" value="BTB_POZ_ZBTB_KLHL-like"/>
    <property type="match status" value="1"/>
</dbReference>
<organism evidence="4 5">
    <name type="scientific">Tetranychus urticae</name>
    <name type="common">Two-spotted spider mite</name>
    <dbReference type="NCBI Taxonomy" id="32264"/>
    <lineage>
        <taxon>Eukaryota</taxon>
        <taxon>Metazoa</taxon>
        <taxon>Ecdysozoa</taxon>
        <taxon>Arthropoda</taxon>
        <taxon>Chelicerata</taxon>
        <taxon>Arachnida</taxon>
        <taxon>Acari</taxon>
        <taxon>Acariformes</taxon>
        <taxon>Trombidiformes</taxon>
        <taxon>Prostigmata</taxon>
        <taxon>Eleutherengona</taxon>
        <taxon>Raphignathae</taxon>
        <taxon>Tetranychoidea</taxon>
        <taxon>Tetranychidae</taxon>
        <taxon>Tetranychus</taxon>
    </lineage>
</organism>
<dbReference type="eggNOG" id="KOG4441">
    <property type="taxonomic scope" value="Eukaryota"/>
</dbReference>
<evidence type="ECO:0000256" key="1">
    <source>
        <dbReference type="ARBA" id="ARBA00022441"/>
    </source>
</evidence>
<accession>T1JYA9</accession>
<reference evidence="4" key="2">
    <citation type="submission" date="2015-06" db="UniProtKB">
        <authorList>
            <consortium name="EnsemblMetazoa"/>
        </authorList>
    </citation>
    <scope>IDENTIFICATION</scope>
</reference>
<proteinExistence type="predicted"/>
<dbReference type="EnsemblMetazoa" id="tetur02g15031.1">
    <property type="protein sequence ID" value="tetur02g15031.1"/>
    <property type="gene ID" value="tetur02g15031"/>
</dbReference>
<dbReference type="PANTHER" id="PTHR24412">
    <property type="entry name" value="KELCH PROTEIN"/>
    <property type="match status" value="1"/>
</dbReference>
<keyword evidence="2" id="KW-0677">Repeat</keyword>
<evidence type="ECO:0000256" key="2">
    <source>
        <dbReference type="ARBA" id="ARBA00022737"/>
    </source>
</evidence>
<dbReference type="Proteomes" id="UP000015104">
    <property type="component" value="Unassembled WGS sequence"/>
</dbReference>
<name>T1JYA9_TETUR</name>
<evidence type="ECO:0000259" key="3">
    <source>
        <dbReference type="SMART" id="SM00875"/>
    </source>
</evidence>